<gene>
    <name evidence="4" type="ORF">ENS64_13160</name>
</gene>
<keyword evidence="1 4" id="KW-0808">Transferase</keyword>
<evidence type="ECO:0000256" key="1">
    <source>
        <dbReference type="ARBA" id="ARBA00022679"/>
    </source>
</evidence>
<feature type="domain" description="N-acetyltransferase" evidence="3">
    <location>
        <begin position="2"/>
        <end position="182"/>
    </location>
</feature>
<proteinExistence type="predicted"/>
<dbReference type="AlphaFoldDB" id="A0A7C4LRQ6"/>
<evidence type="ECO:0000313" key="4">
    <source>
        <dbReference type="EMBL" id="HGT40191.1"/>
    </source>
</evidence>
<sequence>MVEYRRFRNTDPPQIRRLWDACGLGRGAALHLNADAFETVVFAQPYFDPEGLILAWSQGEAVGFVHAGFRANADESALDYAEGVICAVMVAPPYRRQGIGRELVRQAEEYLRRRGARHVFAGPAHPRDPFYFGIYGGSQPAGFLASDPLADPFFRRLGYEPVERHLVYQRHLEDTSDPIGLRLMALRKSTQLTAAEVASASPWWWQTRSGRLDTVELMLSPKGNTECLARVTAIGLDFYLPCWNQRAIGLIDLHVAEALRRKGYAQALLVEVCRRLRSEMIQIVEGHAAEHDVAAIKLLESARFHVVDTGVVYRKSEPLSPLQTVS</sequence>
<keyword evidence="2" id="KW-0012">Acyltransferase</keyword>
<dbReference type="InterPro" id="IPR000182">
    <property type="entry name" value="GNAT_dom"/>
</dbReference>
<comment type="caution">
    <text evidence="4">The sequence shown here is derived from an EMBL/GenBank/DDBJ whole genome shotgun (WGS) entry which is preliminary data.</text>
</comment>
<dbReference type="CDD" id="cd04301">
    <property type="entry name" value="NAT_SF"/>
    <property type="match status" value="1"/>
</dbReference>
<dbReference type="InterPro" id="IPR050832">
    <property type="entry name" value="Bact_Acetyltransf"/>
</dbReference>
<accession>A0A7C4LRQ6</accession>
<organism evidence="4">
    <name type="scientific">Schlesneria paludicola</name>
    <dbReference type="NCBI Taxonomy" id="360056"/>
    <lineage>
        <taxon>Bacteria</taxon>
        <taxon>Pseudomonadati</taxon>
        <taxon>Planctomycetota</taxon>
        <taxon>Planctomycetia</taxon>
        <taxon>Planctomycetales</taxon>
        <taxon>Planctomycetaceae</taxon>
        <taxon>Schlesneria</taxon>
    </lineage>
</organism>
<dbReference type="PROSITE" id="PS51186">
    <property type="entry name" value="GNAT"/>
    <property type="match status" value="1"/>
</dbReference>
<evidence type="ECO:0000259" key="3">
    <source>
        <dbReference type="PROSITE" id="PS51186"/>
    </source>
</evidence>
<dbReference type="EMBL" id="DSVQ01000016">
    <property type="protein sequence ID" value="HGT40191.1"/>
    <property type="molecule type" value="Genomic_DNA"/>
</dbReference>
<dbReference type="PANTHER" id="PTHR43877">
    <property type="entry name" value="AMINOALKYLPHOSPHONATE N-ACETYLTRANSFERASE-RELATED-RELATED"/>
    <property type="match status" value="1"/>
</dbReference>
<dbReference type="SUPFAM" id="SSF55729">
    <property type="entry name" value="Acyl-CoA N-acyltransferases (Nat)"/>
    <property type="match status" value="2"/>
</dbReference>
<dbReference type="GO" id="GO:0016747">
    <property type="term" value="F:acyltransferase activity, transferring groups other than amino-acyl groups"/>
    <property type="evidence" value="ECO:0007669"/>
    <property type="project" value="InterPro"/>
</dbReference>
<dbReference type="PANTHER" id="PTHR43877:SF1">
    <property type="entry name" value="ACETYLTRANSFERASE"/>
    <property type="match status" value="1"/>
</dbReference>
<reference evidence="4" key="1">
    <citation type="journal article" date="2020" name="mSystems">
        <title>Genome- and Community-Level Interaction Insights into Carbon Utilization and Element Cycling Functions of Hydrothermarchaeota in Hydrothermal Sediment.</title>
        <authorList>
            <person name="Zhou Z."/>
            <person name="Liu Y."/>
            <person name="Xu W."/>
            <person name="Pan J."/>
            <person name="Luo Z.H."/>
            <person name="Li M."/>
        </authorList>
    </citation>
    <scope>NUCLEOTIDE SEQUENCE [LARGE SCALE GENOMIC DNA]</scope>
    <source>
        <strain evidence="4">SpSt-508</strain>
    </source>
</reference>
<dbReference type="Pfam" id="PF00583">
    <property type="entry name" value="Acetyltransf_1"/>
    <property type="match status" value="2"/>
</dbReference>
<dbReference type="InterPro" id="IPR016181">
    <property type="entry name" value="Acyl_CoA_acyltransferase"/>
</dbReference>
<name>A0A7C4LRQ6_9PLAN</name>
<dbReference type="Gene3D" id="3.40.630.30">
    <property type="match status" value="2"/>
</dbReference>
<protein>
    <submittedName>
        <fullName evidence="4">GNAT family N-acetyltransferase</fullName>
    </submittedName>
</protein>
<evidence type="ECO:0000256" key="2">
    <source>
        <dbReference type="ARBA" id="ARBA00023315"/>
    </source>
</evidence>